<protein>
    <submittedName>
        <fullName evidence="1">Uncharacterized protein</fullName>
    </submittedName>
</protein>
<organism evidence="1 2">
    <name type="scientific">Lentinus brumalis</name>
    <dbReference type="NCBI Taxonomy" id="2498619"/>
    <lineage>
        <taxon>Eukaryota</taxon>
        <taxon>Fungi</taxon>
        <taxon>Dikarya</taxon>
        <taxon>Basidiomycota</taxon>
        <taxon>Agaricomycotina</taxon>
        <taxon>Agaricomycetes</taxon>
        <taxon>Polyporales</taxon>
        <taxon>Polyporaceae</taxon>
        <taxon>Lentinus</taxon>
    </lineage>
</organism>
<accession>A0A371CMT1</accession>
<evidence type="ECO:0000313" key="1">
    <source>
        <dbReference type="EMBL" id="RDX41593.1"/>
    </source>
</evidence>
<gene>
    <name evidence="1" type="ORF">OH76DRAFT_191441</name>
</gene>
<sequence length="213" mass="24320">MLAAAQGLKRLEVGMNVTWNTTHISPIIQYTQLRCPPLTHLVWERQYRSPMTSGLVLSFFLRNDNVHKSLEYLCLRELTSYFIDQFIACAAPGDLHNLCNLSHLRLHLTSPESLTNLRGDTTPRVITSLVRLLAALWFPGTDAGQRKLEIRWHYLRAPGRELSWVEKNPPVSPRTGAAKQSSLEDTFESKDDILEYTLQIMEIVSAELERDCT</sequence>
<dbReference type="Proteomes" id="UP000256964">
    <property type="component" value="Unassembled WGS sequence"/>
</dbReference>
<dbReference type="AlphaFoldDB" id="A0A371CMT1"/>
<reference evidence="1 2" key="1">
    <citation type="journal article" date="2018" name="Biotechnol. Biofuels">
        <title>Integrative visual omics of the white-rot fungus Polyporus brumalis exposes the biotechnological potential of its oxidative enzymes for delignifying raw plant biomass.</title>
        <authorList>
            <person name="Miyauchi S."/>
            <person name="Rancon A."/>
            <person name="Drula E."/>
            <person name="Hage H."/>
            <person name="Chaduli D."/>
            <person name="Favel A."/>
            <person name="Grisel S."/>
            <person name="Henrissat B."/>
            <person name="Herpoel-Gimbert I."/>
            <person name="Ruiz-Duenas F.J."/>
            <person name="Chevret D."/>
            <person name="Hainaut M."/>
            <person name="Lin J."/>
            <person name="Wang M."/>
            <person name="Pangilinan J."/>
            <person name="Lipzen A."/>
            <person name="Lesage-Meessen L."/>
            <person name="Navarro D."/>
            <person name="Riley R."/>
            <person name="Grigoriev I.V."/>
            <person name="Zhou S."/>
            <person name="Raouche S."/>
            <person name="Rosso M.N."/>
        </authorList>
    </citation>
    <scope>NUCLEOTIDE SEQUENCE [LARGE SCALE GENOMIC DNA]</scope>
    <source>
        <strain evidence="1 2">BRFM 1820</strain>
    </source>
</reference>
<evidence type="ECO:0000313" key="2">
    <source>
        <dbReference type="Proteomes" id="UP000256964"/>
    </source>
</evidence>
<keyword evidence="2" id="KW-1185">Reference proteome</keyword>
<name>A0A371CMT1_9APHY</name>
<proteinExistence type="predicted"/>
<dbReference type="EMBL" id="KZ857507">
    <property type="protein sequence ID" value="RDX41593.1"/>
    <property type="molecule type" value="Genomic_DNA"/>
</dbReference>